<keyword evidence="3" id="KW-1185">Reference proteome</keyword>
<dbReference type="OrthoDB" id="3156807at2759"/>
<keyword evidence="1" id="KW-0802">TPR repeat</keyword>
<sequence length="2470" mass="283340">MDPFGGGPPLLPHLTPCGDGGRLARFQLQFMLGIAEGKLQQGQLINALHDFRTAQNHCNLCRPVLEDQVPHILSICSFISLQLGDCAAALTDAQECIARDQGWAEGYLRAALAFRRMNDQYNALENLINGYNLTIHQPGANQYCKMDILTETILLLTQIDRHNEDCASLLASQELDPGSPEEQSVLLKILADRRCWEGVSLLVTGVHKGIKSSLDFSSPNCPARDISVGILLKDLSDNELKRNGIQLAVALLKNGALFSNIEIIWNSPVVHIVILKTLETGRDELLELMFKRLCFQEEKNVVDVDGNSILHVIVQYKSCDAERKNALIDRCIRNGCSAFIFDQNEKLAIEYCTQDDMCYSTLSKTMTDAEKLLSCINELKGKGNTAKGNKSFEEALNQYNRGLKLSENGINLERERAILYTNKCAVLTEMNSLQDALENAERAIENDSTWSKGHWRKAQLLRKMERFSESFHASLTGHNLTAVSKDIKIQILMEGIHSFQNISESDKRDEYEMLSCVNVDLWPLLLENLSKKGKWLCIKELVLGMDNINVSEGVAKDIDFSRISYSTIIPFMVSNGKAVGSWLIPLIVHMTKLSKENCHPNVFKFKEHDTDTPLHFAARLSVITENTTLMKYMVEVSKQIGFTDGIGNSPLHSIIIMPRPSETDEFLEVVKILLRIGVSPQITNRYGKRAIDYVDQTKEPQTFLLLTNWKTSAFDTEIEETSTKQKSMVEPKANEEDLEIMNDKLSSNEGGKKRETESSSHSTFKTNKSAGDKAFKAREYEKALVFYEQARERMEKANNADIMYLFCNIADCLYSLKRYQDILKSVEQFQGIDEYTQVQYRIGKAYMGLKKFKEAFSALARACHLSPKAENEDILYEIAKCCVMGDIEYWKLADVKRYKDWLKILLKLIHNDDWETARLFYLVLKEWVQDLEFYDYHESYDLKPLCNINKLQQHPWVSGLIHELLINGSDIHTLLIEKGEPYLHACIRITYATGNTSLFMFALQQAVRPNELNIQDSHDNSALHLAVDTRVVGYRNPDLQMFIVEKLYEAGVDPLILNKKKKLPSKCVSRNFPKIAGYMKQQEERSQHRRQEQQKKNRQLEDIRRKTQQEEKKRQKEKLEREKKIRIENRKAKDIEDECLLKCATSLENARGKMRSKKIRLASYDLVNVFKLTKHKSDNHKQLENEALTLIIDAFGQDENPDIPERLTRIPMKTYRRIVRGLAEKEHWKQMHITVMEYRKHHSNTWLHDFADGLSVMKVIKCYQLQQNKDLITTIIDNMLKSGATLPEGGKQEVEFAVQTNNFKALIPLFDHGADPVYLSVDSGDTPIHAALQIALERDKGSTSLLEMFLENRSTLPCLDPSQLNFLGESLFHVVAKSKYSDTTRKVTRVLCEKGVKSNIRDSDGKLPEDYLKNEDDKRLQYFRLAARKGKEKVDSIDISNEVVDNKVDNNTSKSDTKILQKQMDKQSPVIGMNKQKLIKEISGMIKELKESSMYSDELMSKSRKKKHIHTNESSISSVNKMDNEKENLESKFAERCTQEKSEMKDKRLEMETGDFDSSEWEIECTSQVWMKLMSSKLTFSVLKDVIETLQEFAIGIFTSCTCETIDPGDLFKTIEIFESGALIWEIAVCFSPRLTGAEESSNNVFTETVRVWDIVENAKEKEESLKKIKESYLRGSECMIEKYITCSDKLNAPCFGGKQRLPRKYIECSRSDIHTKKAQKLIFPASHLATEYHILKFYSFTTEMAKCALQSDDNHKDFPFKVTEVEHSIINMCTTSPILLLGRSGTGKTTCCLYRLCHRYNTCLSVTEEEINKEEGEIPPESQPHNIRQLFVTKNLVLCNEVQKTFCEMRNATRNTSIVNTGEKPVPEKFDDFHNDDFPVFLTSKKLLMMIDASLPNPFFKRDSSGKLLNDLPGWSNDEDSLSVLPKLDDDSDNESEYSDNDTYFDEMDDTNTQPRKSCVRREVTYDVFANLVWQKIRKGFEEYHPSLVWMEIISFIKGSYEALVQRSGCLNKDDYIEHGHKKAPNFTGKREQIYEIFLKYRHFIKQRFWFDEADVVKDIFHRIQGHKTDSWNVQEIYVDETQDFTQAELYLLLRICKNPNNMFLTGDTAQSIMRGISFRFKDLSSLFYHASQKVKDVKIPEKIHQLSHNYRSHTGVLYLASSVLDLLVEFFPDSFDILQSDQGLFNGPSPILLEIYERSDLAILLRGKSKSTSRIEFGAHQAVLVANDAARDNLPDALRHGIVLTIYEAKGLEFDDILLYNFFKDSQAKKEWRVVTELLEKWRIAGTDKKQLDSSVKESSLVEIDYNVFKETNRPRPLAFDSNKHKVLNTELKQLYTAITRARVNVWIFDESEDARAPMFEYFKARELVQTVSDSEAGSNIGFAEISTPDEWIRSGEKFMSKSLFHTAATCFRKGGDYHLEKIAKCNQKALEASSFGRPQISISKCAFHLKLVNVMKKQDSSNKQSNY</sequence>
<accession>A0A8B8B750</accession>
<organism evidence="3 4">
    <name type="scientific">Crassostrea virginica</name>
    <name type="common">Eastern oyster</name>
    <dbReference type="NCBI Taxonomy" id="6565"/>
    <lineage>
        <taxon>Eukaryota</taxon>
        <taxon>Metazoa</taxon>
        <taxon>Spiralia</taxon>
        <taxon>Lophotrochozoa</taxon>
        <taxon>Mollusca</taxon>
        <taxon>Bivalvia</taxon>
        <taxon>Autobranchia</taxon>
        <taxon>Pteriomorphia</taxon>
        <taxon>Ostreida</taxon>
        <taxon>Ostreoidea</taxon>
        <taxon>Ostreidae</taxon>
        <taxon>Crassostrea</taxon>
    </lineage>
</organism>
<reference evidence="4" key="1">
    <citation type="submission" date="2025-08" db="UniProtKB">
        <authorList>
            <consortium name="RefSeq"/>
        </authorList>
    </citation>
    <scope>IDENTIFICATION</scope>
    <source>
        <tissue evidence="4">Whole sample</tissue>
    </source>
</reference>
<feature type="region of interest" description="Disordered" evidence="2">
    <location>
        <begin position="1925"/>
        <end position="1953"/>
    </location>
</feature>
<dbReference type="InterPro" id="IPR002110">
    <property type="entry name" value="Ankyrin_rpt"/>
</dbReference>
<dbReference type="Gene3D" id="3.40.50.300">
    <property type="entry name" value="P-loop containing nucleotide triphosphate hydrolases"/>
    <property type="match status" value="2"/>
</dbReference>
<dbReference type="SUPFAM" id="SSF48403">
    <property type="entry name" value="Ankyrin repeat"/>
    <property type="match status" value="2"/>
</dbReference>
<dbReference type="InterPro" id="IPR011990">
    <property type="entry name" value="TPR-like_helical_dom_sf"/>
</dbReference>
<dbReference type="PANTHER" id="PTHR21529:SF4">
    <property type="entry name" value="TPR AND ANKYRIN REPEAT-CONTAINING PROTEIN 1"/>
    <property type="match status" value="1"/>
</dbReference>
<dbReference type="SMART" id="SM00028">
    <property type="entry name" value="TPR"/>
    <property type="match status" value="4"/>
</dbReference>
<dbReference type="CDD" id="cd22249">
    <property type="entry name" value="UDM1_RNF168_RNF169-like"/>
    <property type="match status" value="1"/>
</dbReference>
<dbReference type="SMART" id="SM00248">
    <property type="entry name" value="ANK"/>
    <property type="match status" value="7"/>
</dbReference>
<dbReference type="SUPFAM" id="SSF52540">
    <property type="entry name" value="P-loop containing nucleoside triphosphate hydrolases"/>
    <property type="match status" value="1"/>
</dbReference>
<dbReference type="Gene3D" id="1.25.40.20">
    <property type="entry name" value="Ankyrin repeat-containing domain"/>
    <property type="match status" value="3"/>
</dbReference>
<dbReference type="GeneID" id="111107843"/>
<dbReference type="Proteomes" id="UP000694844">
    <property type="component" value="Chromosome 8"/>
</dbReference>
<feature type="compositionally biased region" description="Basic and acidic residues" evidence="2">
    <location>
        <begin position="721"/>
        <end position="735"/>
    </location>
</feature>
<dbReference type="Gene3D" id="1.25.40.10">
    <property type="entry name" value="Tetratricopeptide repeat domain"/>
    <property type="match status" value="3"/>
</dbReference>
<feature type="repeat" description="TPR" evidence="1">
    <location>
        <begin position="836"/>
        <end position="869"/>
    </location>
</feature>
<dbReference type="PANTHER" id="PTHR21529">
    <property type="entry name" value="MAMMARY TURMOR VIRUS RECEPTOR HOMOLOG 1, 2 MTVR1, 2"/>
    <property type="match status" value="1"/>
</dbReference>
<evidence type="ECO:0000313" key="4">
    <source>
        <dbReference type="RefSeq" id="XP_022298936.1"/>
    </source>
</evidence>
<dbReference type="InterPro" id="IPR019734">
    <property type="entry name" value="TPR_rpt"/>
</dbReference>
<evidence type="ECO:0000256" key="1">
    <source>
        <dbReference type="PROSITE-ProRule" id="PRU00339"/>
    </source>
</evidence>
<feature type="compositionally biased region" description="Acidic residues" evidence="2">
    <location>
        <begin position="1931"/>
        <end position="1951"/>
    </location>
</feature>
<dbReference type="InterPro" id="IPR036770">
    <property type="entry name" value="Ankyrin_rpt-contain_sf"/>
</dbReference>
<proteinExistence type="predicted"/>
<dbReference type="SUPFAM" id="SSF48452">
    <property type="entry name" value="TPR-like"/>
    <property type="match status" value="3"/>
</dbReference>
<feature type="compositionally biased region" description="Polar residues" evidence="2">
    <location>
        <begin position="759"/>
        <end position="768"/>
    </location>
</feature>
<feature type="region of interest" description="Disordered" evidence="2">
    <location>
        <begin position="1079"/>
        <end position="1119"/>
    </location>
</feature>
<feature type="compositionally biased region" description="Basic and acidic residues" evidence="2">
    <location>
        <begin position="1081"/>
        <end position="1119"/>
    </location>
</feature>
<dbReference type="RefSeq" id="XP_022298936.1">
    <property type="nucleotide sequence ID" value="XM_022443228.1"/>
</dbReference>
<gene>
    <name evidence="4" type="primary">LOC111107843</name>
</gene>
<feature type="region of interest" description="Disordered" evidence="2">
    <location>
        <begin position="720"/>
        <end position="768"/>
    </location>
</feature>
<dbReference type="PROSITE" id="PS50005">
    <property type="entry name" value="TPR"/>
    <property type="match status" value="1"/>
</dbReference>
<dbReference type="InterPro" id="IPR039904">
    <property type="entry name" value="TRANK1"/>
</dbReference>
<evidence type="ECO:0000256" key="2">
    <source>
        <dbReference type="SAM" id="MobiDB-lite"/>
    </source>
</evidence>
<protein>
    <submittedName>
        <fullName evidence="4">Uncharacterized protein LOC111107843</fullName>
    </submittedName>
</protein>
<name>A0A8B8B750_CRAVI</name>
<dbReference type="InterPro" id="IPR027417">
    <property type="entry name" value="P-loop_NTPase"/>
</dbReference>
<evidence type="ECO:0000313" key="3">
    <source>
        <dbReference type="Proteomes" id="UP000694844"/>
    </source>
</evidence>
<dbReference type="KEGG" id="cvn:111107843"/>